<dbReference type="GO" id="GO:0003729">
    <property type="term" value="F:mRNA binding"/>
    <property type="evidence" value="ECO:0007669"/>
    <property type="project" value="TreeGrafter"/>
</dbReference>
<dbReference type="GO" id="GO:1990817">
    <property type="term" value="F:poly(A) RNA polymerase activity"/>
    <property type="evidence" value="ECO:0007669"/>
    <property type="project" value="UniProtKB-EC"/>
</dbReference>
<dbReference type="GO" id="GO:0043634">
    <property type="term" value="P:polyadenylation-dependent ncRNA catabolic process"/>
    <property type="evidence" value="ECO:0007669"/>
    <property type="project" value="TreeGrafter"/>
</dbReference>
<keyword evidence="8" id="KW-0808">Transferase</keyword>
<dbReference type="PANTHER" id="PTHR23092">
    <property type="entry name" value="POLY(A) RNA POLYMERASE"/>
    <property type="match status" value="1"/>
</dbReference>
<dbReference type="EC" id="2.7.7.19" evidence="2"/>
<evidence type="ECO:0000313" key="9">
    <source>
        <dbReference type="Proteomes" id="UP000011185"/>
    </source>
</evidence>
<comment type="similarity">
    <text evidence="1">Belongs to the DNA polymerase type-B-like family.</text>
</comment>
<evidence type="ECO:0000313" key="8">
    <source>
        <dbReference type="EMBL" id="ELQ75356.1"/>
    </source>
</evidence>
<dbReference type="InterPro" id="IPR043519">
    <property type="entry name" value="NT_sf"/>
</dbReference>
<evidence type="ECO:0000259" key="6">
    <source>
        <dbReference type="Pfam" id="PF03828"/>
    </source>
</evidence>
<keyword evidence="3" id="KW-0479">Metal-binding</keyword>
<name>L7JWC8_TRAHO</name>
<reference evidence="8 9" key="1">
    <citation type="journal article" date="2012" name="PLoS Pathog.">
        <title>The genome of the obligate intracellular parasite Trachipleistophora hominis: new insights into microsporidian genome dynamics and reductive evolution.</title>
        <authorList>
            <person name="Heinz E."/>
            <person name="Williams T.A."/>
            <person name="Nakjang S."/>
            <person name="Noel C.J."/>
            <person name="Swan D.C."/>
            <person name="Goldberg A.V."/>
            <person name="Harris S.R."/>
            <person name="Weinmaier T."/>
            <person name="Markert S."/>
            <person name="Becher D."/>
            <person name="Bernhardt J."/>
            <person name="Dagan T."/>
            <person name="Hacker C."/>
            <person name="Lucocq J.M."/>
            <person name="Schweder T."/>
            <person name="Rattei T."/>
            <person name="Hall N."/>
            <person name="Hirt R.P."/>
            <person name="Embley T.M."/>
        </authorList>
    </citation>
    <scope>NUCLEOTIDE SEQUENCE [LARGE SCALE GENOMIC DNA]</scope>
</reference>
<dbReference type="Proteomes" id="UP000011185">
    <property type="component" value="Unassembled WGS sequence"/>
</dbReference>
<gene>
    <name evidence="8" type="ORF">THOM_1699</name>
</gene>
<keyword evidence="9" id="KW-1185">Reference proteome</keyword>
<dbReference type="HOGENOM" id="CLU_013572_1_0_1"/>
<dbReference type="PANTHER" id="PTHR23092:SF15">
    <property type="entry name" value="INACTIVE NON-CANONICAL POLY(A) RNA POLYMERASE PROTEIN TRF4-2-RELATED"/>
    <property type="match status" value="1"/>
</dbReference>
<dbReference type="GO" id="GO:0031123">
    <property type="term" value="P:RNA 3'-end processing"/>
    <property type="evidence" value="ECO:0007669"/>
    <property type="project" value="TreeGrafter"/>
</dbReference>
<dbReference type="FunCoup" id="L7JWC8">
    <property type="interactions" value="60"/>
</dbReference>
<keyword evidence="8" id="KW-0548">Nucleotidyltransferase</keyword>
<dbReference type="OrthoDB" id="273917at2759"/>
<proteinExistence type="inferred from homology"/>
<dbReference type="Gene3D" id="1.10.1410.10">
    <property type="match status" value="1"/>
</dbReference>
<organism evidence="8 9">
    <name type="scientific">Trachipleistophora hominis</name>
    <name type="common">Microsporidian parasite</name>
    <dbReference type="NCBI Taxonomy" id="72359"/>
    <lineage>
        <taxon>Eukaryota</taxon>
        <taxon>Fungi</taxon>
        <taxon>Fungi incertae sedis</taxon>
        <taxon>Microsporidia</taxon>
        <taxon>Pleistophoridae</taxon>
        <taxon>Trachipleistophora</taxon>
    </lineage>
</organism>
<feature type="domain" description="Poly(A) RNA polymerase mitochondrial-like central palm" evidence="7">
    <location>
        <begin position="110"/>
        <end position="225"/>
    </location>
</feature>
<dbReference type="STRING" id="72359.L7JWC8"/>
<dbReference type="GO" id="GO:0046872">
    <property type="term" value="F:metal ion binding"/>
    <property type="evidence" value="ECO:0007669"/>
    <property type="project" value="UniProtKB-KW"/>
</dbReference>
<dbReference type="InterPro" id="IPR045862">
    <property type="entry name" value="Trf4-like"/>
</dbReference>
<evidence type="ECO:0000256" key="1">
    <source>
        <dbReference type="ARBA" id="ARBA00008593"/>
    </source>
</evidence>
<dbReference type="Pfam" id="PF03828">
    <property type="entry name" value="PAP_assoc"/>
    <property type="match status" value="1"/>
</dbReference>
<dbReference type="Gene3D" id="3.30.460.10">
    <property type="entry name" value="Beta Polymerase, domain 2"/>
    <property type="match status" value="1"/>
</dbReference>
<evidence type="ECO:0000256" key="5">
    <source>
        <dbReference type="SAM" id="MobiDB-lite"/>
    </source>
</evidence>
<evidence type="ECO:0000256" key="4">
    <source>
        <dbReference type="ARBA" id="ARBA00022842"/>
    </source>
</evidence>
<feature type="compositionally biased region" description="Basic and acidic residues" evidence="5">
    <location>
        <begin position="115"/>
        <end position="135"/>
    </location>
</feature>
<dbReference type="CDD" id="cd05402">
    <property type="entry name" value="NT_PAP_TUTase"/>
    <property type="match status" value="1"/>
</dbReference>
<dbReference type="InterPro" id="IPR002058">
    <property type="entry name" value="PAP_assoc"/>
</dbReference>
<dbReference type="EMBL" id="JH993968">
    <property type="protein sequence ID" value="ELQ75356.1"/>
    <property type="molecule type" value="Genomic_DNA"/>
</dbReference>
<dbReference type="Pfam" id="PF22600">
    <property type="entry name" value="MTPAP-like_central"/>
    <property type="match status" value="1"/>
</dbReference>
<sequence length="402" mass="46054">MQNEVDHVKNENSDDSYSAVGIRAFVLDNPAHDPSNNVSLMDHLNNELQNFLNFLRPSDEEMVLRRLMVKRIKKLILSGLRQMRRQQASASGNDSSYNVFTENMDIKIARALQSDAERRAEKSDTERCDAQEGRKRPGNRVKCIGSYATGLYLAGGDTDLSLLTEEEDALEKLSHFLRKSPLILRRSVIFISKARVPILRFVDICHFKYDLSLNQEASLAHTKFVKDILHKQPAIKDMALFLKQFLKCRGLNENRRGGLNSYAQLLMIISFLNLHPLVQNQVSIKANLSVLFMDFFEFYGQDFCYDKAAICSSGYKAKTSNSYLSIEDPTNSSYDVGCLSTKMNVIKEVFMHAYKTMSALARERVGDKYIALPLWVKVCDSEAIWRDNIPRFYKKMIINREI</sequence>
<dbReference type="OMA" id="NAPNMLE"/>
<keyword evidence="4" id="KW-0460">Magnesium</keyword>
<feature type="region of interest" description="Disordered" evidence="5">
    <location>
        <begin position="115"/>
        <end position="136"/>
    </location>
</feature>
<evidence type="ECO:0000256" key="3">
    <source>
        <dbReference type="ARBA" id="ARBA00022723"/>
    </source>
</evidence>
<dbReference type="SUPFAM" id="SSF81631">
    <property type="entry name" value="PAP/OAS1 substrate-binding domain"/>
    <property type="match status" value="1"/>
</dbReference>
<protein>
    <recommendedName>
        <fullName evidence="2">polynucleotide adenylyltransferase</fullName>
        <ecNumber evidence="2">2.7.7.19</ecNumber>
    </recommendedName>
</protein>
<evidence type="ECO:0000256" key="2">
    <source>
        <dbReference type="ARBA" id="ARBA00012388"/>
    </source>
</evidence>
<accession>L7JWC8</accession>
<dbReference type="AlphaFoldDB" id="L7JWC8"/>
<feature type="domain" description="PAP-associated" evidence="6">
    <location>
        <begin position="287"/>
        <end position="331"/>
    </location>
</feature>
<dbReference type="SUPFAM" id="SSF81301">
    <property type="entry name" value="Nucleotidyltransferase"/>
    <property type="match status" value="1"/>
</dbReference>
<evidence type="ECO:0000259" key="7">
    <source>
        <dbReference type="Pfam" id="PF22600"/>
    </source>
</evidence>
<dbReference type="GO" id="GO:0010605">
    <property type="term" value="P:negative regulation of macromolecule metabolic process"/>
    <property type="evidence" value="ECO:0007669"/>
    <property type="project" value="UniProtKB-ARBA"/>
</dbReference>
<dbReference type="InterPro" id="IPR054708">
    <property type="entry name" value="MTPAP-like_central"/>
</dbReference>
<dbReference type="VEuPathDB" id="MicrosporidiaDB:THOM_1699"/>
<dbReference type="GO" id="GO:0031499">
    <property type="term" value="C:TRAMP complex"/>
    <property type="evidence" value="ECO:0007669"/>
    <property type="project" value="TreeGrafter"/>
</dbReference>
<dbReference type="GO" id="GO:0005730">
    <property type="term" value="C:nucleolus"/>
    <property type="evidence" value="ECO:0007669"/>
    <property type="project" value="TreeGrafter"/>
</dbReference>
<dbReference type="InParanoid" id="L7JWC8"/>